<dbReference type="EMBL" id="BOMM01000050">
    <property type="protein sequence ID" value="GIE13803.1"/>
    <property type="molecule type" value="Genomic_DNA"/>
</dbReference>
<evidence type="ECO:0000313" key="2">
    <source>
        <dbReference type="Proteomes" id="UP000598174"/>
    </source>
</evidence>
<sequence length="271" mass="30299">MQLLQLQLAVIEKLKNLPYETYRKVMYALMARCRGIYDKQLSPEMRSLLTATATAVRNDDKETGPLYRQLQNTISNDTPGIDGGALNLLQLAWLLTGETAGEYPQYEAAEMAEAPISNHLDVHAFNNLDSADWPGHHGSDLLQVLQDIVALNEDQLRRLARSSFDEAGRIIFDQPRQCQEWPGRPGSGWCSFSLWQPVLRTRQHRLQARGPPVDEAVGLWRRSGYRRRCGVVSVYGPGTPTNVLQLGQQIAAVIGADAEPGQERGERQHDG</sequence>
<dbReference type="AlphaFoldDB" id="A0A919MFH6"/>
<keyword evidence="2" id="KW-1185">Reference proteome</keyword>
<evidence type="ECO:0000313" key="1">
    <source>
        <dbReference type="EMBL" id="GIE13803.1"/>
    </source>
</evidence>
<accession>A0A919MFH6</accession>
<protein>
    <submittedName>
        <fullName evidence="1">Uncharacterized protein</fullName>
    </submittedName>
</protein>
<gene>
    <name evidence="1" type="ORF">Afe05nite_56430</name>
</gene>
<comment type="caution">
    <text evidence="1">The sequence shown here is derived from an EMBL/GenBank/DDBJ whole genome shotgun (WGS) entry which is preliminary data.</text>
</comment>
<proteinExistence type="predicted"/>
<dbReference type="RefSeq" id="WP_203820238.1">
    <property type="nucleotide sequence ID" value="NZ_BAAABP010000002.1"/>
</dbReference>
<reference evidence="1" key="1">
    <citation type="submission" date="2021-01" db="EMBL/GenBank/DDBJ databases">
        <title>Whole genome shotgun sequence of Actinoplanes ferrugineus NBRC 15555.</title>
        <authorList>
            <person name="Komaki H."/>
            <person name="Tamura T."/>
        </authorList>
    </citation>
    <scope>NUCLEOTIDE SEQUENCE</scope>
    <source>
        <strain evidence="1">NBRC 15555</strain>
    </source>
</reference>
<name>A0A919MFH6_9ACTN</name>
<dbReference type="Proteomes" id="UP000598174">
    <property type="component" value="Unassembled WGS sequence"/>
</dbReference>
<organism evidence="1 2">
    <name type="scientific">Paractinoplanes ferrugineus</name>
    <dbReference type="NCBI Taxonomy" id="113564"/>
    <lineage>
        <taxon>Bacteria</taxon>
        <taxon>Bacillati</taxon>
        <taxon>Actinomycetota</taxon>
        <taxon>Actinomycetes</taxon>
        <taxon>Micromonosporales</taxon>
        <taxon>Micromonosporaceae</taxon>
        <taxon>Paractinoplanes</taxon>
    </lineage>
</organism>